<name>A0A4C1ZK41_EUMVA</name>
<accession>A0A4C1ZK41</accession>
<evidence type="ECO:0000313" key="2">
    <source>
        <dbReference type="Proteomes" id="UP000299102"/>
    </source>
</evidence>
<organism evidence="1 2">
    <name type="scientific">Eumeta variegata</name>
    <name type="common">Bagworm moth</name>
    <name type="synonym">Eumeta japonica</name>
    <dbReference type="NCBI Taxonomy" id="151549"/>
    <lineage>
        <taxon>Eukaryota</taxon>
        <taxon>Metazoa</taxon>
        <taxon>Ecdysozoa</taxon>
        <taxon>Arthropoda</taxon>
        <taxon>Hexapoda</taxon>
        <taxon>Insecta</taxon>
        <taxon>Pterygota</taxon>
        <taxon>Neoptera</taxon>
        <taxon>Endopterygota</taxon>
        <taxon>Lepidoptera</taxon>
        <taxon>Glossata</taxon>
        <taxon>Ditrysia</taxon>
        <taxon>Tineoidea</taxon>
        <taxon>Psychidae</taxon>
        <taxon>Oiketicinae</taxon>
        <taxon>Eumeta</taxon>
    </lineage>
</organism>
<keyword evidence="2" id="KW-1185">Reference proteome</keyword>
<dbReference type="Proteomes" id="UP000299102">
    <property type="component" value="Unassembled WGS sequence"/>
</dbReference>
<gene>
    <name evidence="1" type="ORF">EVAR_91192_1</name>
</gene>
<evidence type="ECO:0000313" key="1">
    <source>
        <dbReference type="EMBL" id="GBP88240.1"/>
    </source>
</evidence>
<comment type="caution">
    <text evidence="1">The sequence shown here is derived from an EMBL/GenBank/DDBJ whole genome shotgun (WGS) entry which is preliminary data.</text>
</comment>
<dbReference type="EMBL" id="BGZK01001916">
    <property type="protein sequence ID" value="GBP88240.1"/>
    <property type="molecule type" value="Genomic_DNA"/>
</dbReference>
<protein>
    <submittedName>
        <fullName evidence="1">Uncharacterized protein</fullName>
    </submittedName>
</protein>
<reference evidence="1 2" key="1">
    <citation type="journal article" date="2019" name="Commun. Biol.">
        <title>The bagworm genome reveals a unique fibroin gene that provides high tensile strength.</title>
        <authorList>
            <person name="Kono N."/>
            <person name="Nakamura H."/>
            <person name="Ohtoshi R."/>
            <person name="Tomita M."/>
            <person name="Numata K."/>
            <person name="Arakawa K."/>
        </authorList>
    </citation>
    <scope>NUCLEOTIDE SEQUENCE [LARGE SCALE GENOMIC DNA]</scope>
</reference>
<proteinExistence type="predicted"/>
<sequence>MTVFVHGRRPHTVADARCGRTCRPVALDNLGSREYDRYREHLRQLTMPSRSRPMPTGANAGRPACVSAVEHARRVPDRPARHGTAAAMDVRNTGAAALRAQRTLNVADAARLPRCGRGGACPDVAETISSPRKLDSLGVYVNTDQHDGSGSLTRVALTATVGCMDSLISGRRRARLDLRGAGYRCVLS</sequence>
<dbReference type="AlphaFoldDB" id="A0A4C1ZK41"/>